<evidence type="ECO:0000256" key="1">
    <source>
        <dbReference type="SAM" id="Phobius"/>
    </source>
</evidence>
<reference evidence="2 3" key="1">
    <citation type="journal article" date="2015" name="Genome Announc.">
        <title>Expanding the biotechnology potential of lactobacilli through comparative genomics of 213 strains and associated genera.</title>
        <authorList>
            <person name="Sun Z."/>
            <person name="Harris H.M."/>
            <person name="McCann A."/>
            <person name="Guo C."/>
            <person name="Argimon S."/>
            <person name="Zhang W."/>
            <person name="Yang X."/>
            <person name="Jeffery I.B."/>
            <person name="Cooney J.C."/>
            <person name="Kagawa T.F."/>
            <person name="Liu W."/>
            <person name="Song Y."/>
            <person name="Salvetti E."/>
            <person name="Wrobel A."/>
            <person name="Rasinkangas P."/>
            <person name="Parkhill J."/>
            <person name="Rea M.C."/>
            <person name="O'Sullivan O."/>
            <person name="Ritari J."/>
            <person name="Douillard F.P."/>
            <person name="Paul Ross R."/>
            <person name="Yang R."/>
            <person name="Briner A.E."/>
            <person name="Felis G.E."/>
            <person name="de Vos W.M."/>
            <person name="Barrangou R."/>
            <person name="Klaenhammer T.R."/>
            <person name="Caufield P.W."/>
            <person name="Cui Y."/>
            <person name="Zhang H."/>
            <person name="O'Toole P.W."/>
        </authorList>
    </citation>
    <scope>NUCLEOTIDE SEQUENCE [LARGE SCALE GENOMIC DNA]</scope>
    <source>
        <strain evidence="2 3">DSM 16043</strain>
    </source>
</reference>
<dbReference type="Gene3D" id="3.10.450.310">
    <property type="match status" value="1"/>
</dbReference>
<sequence length="446" mass="51918">MKFKSKLGDVFLMIGTFLAIAISIALWIFIMTNDQRFDRINQSSRSSYTRQQTKSRNDKSLYDLYLPTSSYGFRNGQLYQLYDSKKNLPFEFSKELKKLTVKRIVTLPASENRYKKMLNNENYIQLAYPDEITFNLFTSVTEKKDNREFTRVFITDSNKTLYLGNDKTDRIYRLSIKGANFNRLRQYAQNAHSKTPVHFVRLEAGYTPFYSNKNKWKVYSYLINHQSDSYFVSRLLGTSGVSSRTNKKGRTTYSLNYYTHLQVPRSGNQNDHTYLYTHYEKETIPSTTSRLLDSIFYVHRVGLMEQDLRFFDANKNSVSYINYIEGSPVFLNDGDSQIYTTFSNESIMMNFNSTNFQIPIPFDGRTVTLESTDQLLHRLVNHGLEQSQISRIVVGFRVENDNSHDSLVNLIPTYYVKAYGGWKSADSWLKQDMSIYTNAQAKGGNN</sequence>
<organism evidence="2 3">
    <name type="scientific">Lactobacillus kalixensis DSM 16043</name>
    <dbReference type="NCBI Taxonomy" id="1423763"/>
    <lineage>
        <taxon>Bacteria</taxon>
        <taxon>Bacillati</taxon>
        <taxon>Bacillota</taxon>
        <taxon>Bacilli</taxon>
        <taxon>Lactobacillales</taxon>
        <taxon>Lactobacillaceae</taxon>
        <taxon>Lactobacillus</taxon>
    </lineage>
</organism>
<keyword evidence="1" id="KW-0472">Membrane</keyword>
<protein>
    <submittedName>
        <fullName evidence="2">YycH protein</fullName>
    </submittedName>
</protein>
<feature type="transmembrane region" description="Helical" evidence="1">
    <location>
        <begin position="7"/>
        <end position="30"/>
    </location>
</feature>
<dbReference type="PATRIC" id="fig|1423763.3.peg.1258"/>
<evidence type="ECO:0000313" key="3">
    <source>
        <dbReference type="Proteomes" id="UP000051036"/>
    </source>
</evidence>
<accession>A0A0R1U6L1</accession>
<dbReference type="EMBL" id="AZFM01000037">
    <property type="protein sequence ID" value="KRL88849.1"/>
    <property type="molecule type" value="Genomic_DNA"/>
</dbReference>
<dbReference type="Proteomes" id="UP000051036">
    <property type="component" value="Unassembled WGS sequence"/>
</dbReference>
<dbReference type="STRING" id="1423763.FC46_GL001241"/>
<evidence type="ECO:0000313" key="2">
    <source>
        <dbReference type="EMBL" id="KRL88849.1"/>
    </source>
</evidence>
<name>A0A0R1U6L1_9LACO</name>
<comment type="caution">
    <text evidence="2">The sequence shown here is derived from an EMBL/GenBank/DDBJ whole genome shotgun (WGS) entry which is preliminary data.</text>
</comment>
<gene>
    <name evidence="2" type="ORF">FC46_GL001241</name>
</gene>
<dbReference type="CDD" id="cd15787">
    <property type="entry name" value="YycH_N"/>
    <property type="match status" value="1"/>
</dbReference>
<keyword evidence="1" id="KW-1133">Transmembrane helix</keyword>
<dbReference type="AlphaFoldDB" id="A0A0R1U6L1"/>
<keyword evidence="3" id="KW-1185">Reference proteome</keyword>
<proteinExistence type="predicted"/>
<keyword evidence="1" id="KW-0812">Transmembrane</keyword>